<sequence>MLKLKSVLQKVGRKQAELAEHLNVSQATVAQVVNHGEWPKSLDETDLQESIRRYLQAHGASDGDIEGAFEEVSEPRGNAARSISQTKTDQESNQEETMLLIRHSNTVQKAHAA</sequence>
<organism evidence="2 3">
    <name type="scientific">Chromobacterium violaceum</name>
    <dbReference type="NCBI Taxonomy" id="536"/>
    <lineage>
        <taxon>Bacteria</taxon>
        <taxon>Pseudomonadati</taxon>
        <taxon>Pseudomonadota</taxon>
        <taxon>Betaproteobacteria</taxon>
        <taxon>Neisseriales</taxon>
        <taxon>Chromobacteriaceae</taxon>
        <taxon>Chromobacterium</taxon>
    </lineage>
</organism>
<dbReference type="SUPFAM" id="SSF47413">
    <property type="entry name" value="lambda repressor-like DNA-binding domains"/>
    <property type="match status" value="1"/>
</dbReference>
<gene>
    <name evidence="2" type="ORF">NCTC8684_01731</name>
</gene>
<dbReference type="RefSeq" id="WP_207552661.1">
    <property type="nucleotide sequence ID" value="NZ_JBHMEH010000188.1"/>
</dbReference>
<protein>
    <recommendedName>
        <fullName evidence="4">HTH cro/C1-type domain-containing protein</fullName>
    </recommendedName>
</protein>
<feature type="region of interest" description="Disordered" evidence="1">
    <location>
        <begin position="73"/>
        <end position="113"/>
    </location>
</feature>
<dbReference type="Gene3D" id="1.10.260.40">
    <property type="entry name" value="lambda repressor-like DNA-binding domains"/>
    <property type="match status" value="1"/>
</dbReference>
<dbReference type="InterPro" id="IPR001387">
    <property type="entry name" value="Cro/C1-type_HTH"/>
</dbReference>
<feature type="compositionally biased region" description="Polar residues" evidence="1">
    <location>
        <begin position="103"/>
        <end position="113"/>
    </location>
</feature>
<dbReference type="AlphaFoldDB" id="A0AAX2M8Q6"/>
<reference evidence="2 3" key="1">
    <citation type="submission" date="2018-06" db="EMBL/GenBank/DDBJ databases">
        <authorList>
            <consortium name="Pathogen Informatics"/>
            <person name="Doyle S."/>
        </authorList>
    </citation>
    <scope>NUCLEOTIDE SEQUENCE [LARGE SCALE GENOMIC DNA]</scope>
    <source>
        <strain evidence="2 3">NCTC8684</strain>
    </source>
</reference>
<comment type="caution">
    <text evidence="2">The sequence shown here is derived from an EMBL/GenBank/DDBJ whole genome shotgun (WGS) entry which is preliminary data.</text>
</comment>
<evidence type="ECO:0000256" key="1">
    <source>
        <dbReference type="SAM" id="MobiDB-lite"/>
    </source>
</evidence>
<name>A0AAX2M8Q6_CHRVL</name>
<dbReference type="InterPro" id="IPR010982">
    <property type="entry name" value="Lambda_DNA-bd_dom_sf"/>
</dbReference>
<accession>A0AAX2M8Q6</accession>
<dbReference type="Proteomes" id="UP000254029">
    <property type="component" value="Unassembled WGS sequence"/>
</dbReference>
<evidence type="ECO:0000313" key="3">
    <source>
        <dbReference type="Proteomes" id="UP000254029"/>
    </source>
</evidence>
<dbReference type="EMBL" id="UIGR01000001">
    <property type="protein sequence ID" value="SUX32650.1"/>
    <property type="molecule type" value="Genomic_DNA"/>
</dbReference>
<evidence type="ECO:0000313" key="2">
    <source>
        <dbReference type="EMBL" id="SUX32650.1"/>
    </source>
</evidence>
<evidence type="ECO:0008006" key="4">
    <source>
        <dbReference type="Google" id="ProtNLM"/>
    </source>
</evidence>
<dbReference type="GO" id="GO:0003677">
    <property type="term" value="F:DNA binding"/>
    <property type="evidence" value="ECO:0007669"/>
    <property type="project" value="InterPro"/>
</dbReference>
<proteinExistence type="predicted"/>
<dbReference type="CDD" id="cd00093">
    <property type="entry name" value="HTH_XRE"/>
    <property type="match status" value="1"/>
</dbReference>